<organism evidence="2 3">
    <name type="scientific">Stutzerimonas stutzeri</name>
    <name type="common">Pseudomonas stutzeri</name>
    <dbReference type="NCBI Taxonomy" id="316"/>
    <lineage>
        <taxon>Bacteria</taxon>
        <taxon>Pseudomonadati</taxon>
        <taxon>Pseudomonadota</taxon>
        <taxon>Gammaproteobacteria</taxon>
        <taxon>Pseudomonadales</taxon>
        <taxon>Pseudomonadaceae</taxon>
        <taxon>Stutzerimonas</taxon>
    </lineage>
</organism>
<protein>
    <recommendedName>
        <fullName evidence="1">Glycosyl transferase family 1 domain-containing protein</fullName>
    </recommendedName>
</protein>
<evidence type="ECO:0000313" key="3">
    <source>
        <dbReference type="Proteomes" id="UP001158500"/>
    </source>
</evidence>
<feature type="domain" description="Glycosyl transferase family 1" evidence="1">
    <location>
        <begin position="215"/>
        <end position="327"/>
    </location>
</feature>
<reference evidence="2" key="1">
    <citation type="submission" date="2022-09" db="EMBL/GenBank/DDBJ databases">
        <title>Intensive care unit water sources are persistently colonized with multi-drug resistant bacteria and are the site of extensive horizontal gene transfer of antibiotic resistance genes.</title>
        <authorList>
            <person name="Diorio-Toth L."/>
        </authorList>
    </citation>
    <scope>NUCLEOTIDE SEQUENCE</scope>
    <source>
        <strain evidence="2">GD03947</strain>
    </source>
</reference>
<dbReference type="Proteomes" id="UP001158500">
    <property type="component" value="Unassembled WGS sequence"/>
</dbReference>
<name>A0AA42TDB9_STUST</name>
<proteinExistence type="predicted"/>
<dbReference type="GO" id="GO:0016757">
    <property type="term" value="F:glycosyltransferase activity"/>
    <property type="evidence" value="ECO:0007669"/>
    <property type="project" value="InterPro"/>
</dbReference>
<sequence length="400" mass="45444">MNVLLVCTRFTLNNDDSWLSDVLAMELAKTHRVYVFFIDWAGKYHADFRTVRCGVEVYVFSTRRFYFKGILGKLVKWLLSSYIASKACLKAYNNIDFDLIVDFSPAITTRSIVKRFVSKGANGYLILWDFFPIYHYQLGLVPKILCSFLKKLEERAYNLHHRIGVMSDANLKFLTDNFHLYNGVNPEVLNLWGPNEVILHDFESYQLRRLANNIADELVCVFGGQLIAGRGVDHLLTLAIHAKNHALDVKFFIFGDGPERENILKEIARCDLKDLVFYMGSVSREEYIDFLVGADLGLVFNAGHVTVPTFPSKCIDYLRAALPMLAYVEDATDFGKVLECEMNAGWSASPSGDSCMLELFSLAASLPRNELRMKGLNGQLWYKSNMAVNVVAKRLVNSFD</sequence>
<dbReference type="Gene3D" id="3.40.50.2000">
    <property type="entry name" value="Glycogen Phosphorylase B"/>
    <property type="match status" value="1"/>
</dbReference>
<dbReference type="AlphaFoldDB" id="A0AA42TDB9"/>
<dbReference type="SUPFAM" id="SSF53756">
    <property type="entry name" value="UDP-Glycosyltransferase/glycogen phosphorylase"/>
    <property type="match status" value="1"/>
</dbReference>
<evidence type="ECO:0000313" key="2">
    <source>
        <dbReference type="EMBL" id="MDH1234836.1"/>
    </source>
</evidence>
<dbReference type="EMBL" id="JAOCAE010000001">
    <property type="protein sequence ID" value="MDH1234836.1"/>
    <property type="molecule type" value="Genomic_DNA"/>
</dbReference>
<dbReference type="InterPro" id="IPR001296">
    <property type="entry name" value="Glyco_trans_1"/>
</dbReference>
<comment type="caution">
    <text evidence="2">The sequence shown here is derived from an EMBL/GenBank/DDBJ whole genome shotgun (WGS) entry which is preliminary data.</text>
</comment>
<evidence type="ECO:0000259" key="1">
    <source>
        <dbReference type="Pfam" id="PF00534"/>
    </source>
</evidence>
<gene>
    <name evidence="2" type="ORF">N5C32_02145</name>
</gene>
<dbReference type="RefSeq" id="WP_279641053.1">
    <property type="nucleotide sequence ID" value="NZ_JAOCAE010000001.1"/>
</dbReference>
<accession>A0AA42TDB9</accession>
<dbReference type="Pfam" id="PF00534">
    <property type="entry name" value="Glycos_transf_1"/>
    <property type="match status" value="1"/>
</dbReference>